<dbReference type="PANTHER" id="PTHR34071:SF2">
    <property type="entry name" value="FLAVIN-NUCLEOTIDE-BINDING PROTEIN"/>
    <property type="match status" value="1"/>
</dbReference>
<keyword evidence="2" id="KW-1185">Reference proteome</keyword>
<evidence type="ECO:0000313" key="1">
    <source>
        <dbReference type="EMBL" id="MCP1102308.1"/>
    </source>
</evidence>
<dbReference type="InterPro" id="IPR012349">
    <property type="entry name" value="Split_barrel_FMN-bd"/>
</dbReference>
<accession>A0ABT1E913</accession>
<organism evidence="1 2">
    <name type="scientific">Aequitasia blattaphilus</name>
    <dbReference type="NCBI Taxonomy" id="2949332"/>
    <lineage>
        <taxon>Bacteria</taxon>
        <taxon>Bacillati</taxon>
        <taxon>Bacillota</taxon>
        <taxon>Clostridia</taxon>
        <taxon>Lachnospirales</taxon>
        <taxon>Lachnospiraceae</taxon>
        <taxon>Aequitasia</taxon>
    </lineage>
</organism>
<gene>
    <name evidence="1" type="ORF">NK125_07790</name>
</gene>
<dbReference type="SUPFAM" id="SSF50475">
    <property type="entry name" value="FMN-binding split barrel"/>
    <property type="match status" value="1"/>
</dbReference>
<proteinExistence type="predicted"/>
<protein>
    <submittedName>
        <fullName evidence="1">Pyridoxamine 5'-phosphate oxidase family protein</fullName>
    </submittedName>
</protein>
<dbReference type="EMBL" id="JAMZFW010000009">
    <property type="protein sequence ID" value="MCP1102308.1"/>
    <property type="molecule type" value="Genomic_DNA"/>
</dbReference>
<dbReference type="Pfam" id="PF12900">
    <property type="entry name" value="Pyridox_ox_2"/>
    <property type="match status" value="1"/>
</dbReference>
<dbReference type="RefSeq" id="WP_262066091.1">
    <property type="nucleotide sequence ID" value="NZ_JAMXOD010000009.1"/>
</dbReference>
<dbReference type="InterPro" id="IPR024747">
    <property type="entry name" value="Pyridox_Oxase-rel"/>
</dbReference>
<comment type="caution">
    <text evidence="1">The sequence shown here is derived from an EMBL/GenBank/DDBJ whole genome shotgun (WGS) entry which is preliminary data.</text>
</comment>
<name>A0ABT1E913_9FIRM</name>
<evidence type="ECO:0000313" key="2">
    <source>
        <dbReference type="Proteomes" id="UP001523566"/>
    </source>
</evidence>
<dbReference type="Proteomes" id="UP001523566">
    <property type="component" value="Unassembled WGS sequence"/>
</dbReference>
<reference evidence="1 2" key="1">
    <citation type="journal article" date="2022" name="Genome Biol. Evol.">
        <title>Host diet, physiology and behaviors set the stage for Lachnospiraceae cladogenesis.</title>
        <authorList>
            <person name="Vera-Ponce De Leon A."/>
            <person name="Schneider M."/>
            <person name="Jahnes B.C."/>
            <person name="Sadowski V."/>
            <person name="Camuy-Velez L.A."/>
            <person name="Duan J."/>
            <person name="Sabree Z.L."/>
        </authorList>
    </citation>
    <scope>NUCLEOTIDE SEQUENCE [LARGE SCALE GENOMIC DNA]</scope>
    <source>
        <strain evidence="1 2">PAL113</strain>
    </source>
</reference>
<dbReference type="PANTHER" id="PTHR34071">
    <property type="entry name" value="5-NITROIMIDAZOLE ANTIBIOTICS RESISTANCE PROTEIN, NIMA-FAMILY-RELATED PROTEIN-RELATED"/>
    <property type="match status" value="1"/>
</dbReference>
<dbReference type="Gene3D" id="2.30.110.10">
    <property type="entry name" value="Electron Transport, Fmn-binding Protein, Chain A"/>
    <property type="match status" value="1"/>
</dbReference>
<sequence length="158" mass="18103">MRRKDREVKDEKEIKRILDSLKICRLGLSGKEGVYIVPLNYGYEYQDGRLTLYFHSAKLGKKIEMLKENPAVGFEMDGEGQLVEGEIPCSYTYRYASIIGNGKGEIVEDEEEKKEGLRILMEAQTGKKFQLEEFESKYVKAISVIKVAVDSFSCKENK</sequence>